<dbReference type="InterPro" id="IPR029058">
    <property type="entry name" value="AB_hydrolase_fold"/>
</dbReference>
<dbReference type="Proteomes" id="UP001595891">
    <property type="component" value="Unassembled WGS sequence"/>
</dbReference>
<evidence type="ECO:0000313" key="2">
    <source>
        <dbReference type="EMBL" id="MFC4590252.1"/>
    </source>
</evidence>
<feature type="domain" description="AB hydrolase-1" evidence="1">
    <location>
        <begin position="54"/>
        <end position="269"/>
    </location>
</feature>
<dbReference type="Gene3D" id="3.40.50.1820">
    <property type="entry name" value="alpha/beta hydrolase"/>
    <property type="match status" value="1"/>
</dbReference>
<name>A0ABV9EKR8_9ACTN</name>
<dbReference type="RefSeq" id="WP_262843224.1">
    <property type="nucleotide sequence ID" value="NZ_JANZYP010000016.1"/>
</dbReference>
<dbReference type="Pfam" id="PF12697">
    <property type="entry name" value="Abhydrolase_6"/>
    <property type="match status" value="1"/>
</dbReference>
<reference evidence="3" key="1">
    <citation type="journal article" date="2019" name="Int. J. Syst. Evol. Microbiol.">
        <title>The Global Catalogue of Microorganisms (GCM) 10K type strain sequencing project: providing services to taxonomists for standard genome sequencing and annotation.</title>
        <authorList>
            <consortium name="The Broad Institute Genomics Platform"/>
            <consortium name="The Broad Institute Genome Sequencing Center for Infectious Disease"/>
            <person name="Wu L."/>
            <person name="Ma J."/>
        </authorList>
    </citation>
    <scope>NUCLEOTIDE SEQUENCE [LARGE SCALE GENOMIC DNA]</scope>
    <source>
        <strain evidence="3">CCUG 49560</strain>
    </source>
</reference>
<organism evidence="2 3">
    <name type="scientific">Sphaerisporangium corydalis</name>
    <dbReference type="NCBI Taxonomy" id="1441875"/>
    <lineage>
        <taxon>Bacteria</taxon>
        <taxon>Bacillati</taxon>
        <taxon>Actinomycetota</taxon>
        <taxon>Actinomycetes</taxon>
        <taxon>Streptosporangiales</taxon>
        <taxon>Streptosporangiaceae</taxon>
        <taxon>Sphaerisporangium</taxon>
    </lineage>
</organism>
<evidence type="ECO:0000313" key="3">
    <source>
        <dbReference type="Proteomes" id="UP001595891"/>
    </source>
</evidence>
<protein>
    <submittedName>
        <fullName evidence="2">Alpha/beta fold hydrolase</fullName>
    </submittedName>
</protein>
<sequence>MTGIHTSAEGARVLERRYREFLDQWPVPSEHLRVPTREGETFVVACGPADAPPVLLMHGSGANAAMWADDVTAWSEHLRLYAVDMIGEPGLSAPSRPPLDSGAYALWLDDVLAGLGVESAALVGVSLGGWLALDYAIRRPGRVGRVAVLCPGGVGGQRYGVLLLALLLMPFGRWGRRTTMRKVLGTTGPATPEERAVADYMQLVDRHFRYRRDRLPVFTDDALRGLAMPVLAVAGGRDALMDSAGTRRRLEENVPQATVRFLPEEGHLLRGQTGPVLDFLLAPDEAARPV</sequence>
<evidence type="ECO:0000259" key="1">
    <source>
        <dbReference type="Pfam" id="PF12697"/>
    </source>
</evidence>
<comment type="caution">
    <text evidence="2">The sequence shown here is derived from an EMBL/GenBank/DDBJ whole genome shotgun (WGS) entry which is preliminary data.</text>
</comment>
<dbReference type="InterPro" id="IPR050266">
    <property type="entry name" value="AB_hydrolase_sf"/>
</dbReference>
<dbReference type="SUPFAM" id="SSF53474">
    <property type="entry name" value="alpha/beta-Hydrolases"/>
    <property type="match status" value="1"/>
</dbReference>
<dbReference type="InterPro" id="IPR000073">
    <property type="entry name" value="AB_hydrolase_1"/>
</dbReference>
<dbReference type="PANTHER" id="PTHR43798:SF33">
    <property type="entry name" value="HYDROLASE, PUTATIVE (AFU_ORTHOLOGUE AFUA_2G14860)-RELATED"/>
    <property type="match status" value="1"/>
</dbReference>
<keyword evidence="2" id="KW-0378">Hydrolase</keyword>
<dbReference type="GO" id="GO:0016787">
    <property type="term" value="F:hydrolase activity"/>
    <property type="evidence" value="ECO:0007669"/>
    <property type="project" value="UniProtKB-KW"/>
</dbReference>
<dbReference type="EMBL" id="JBHSFN010000021">
    <property type="protein sequence ID" value="MFC4590252.1"/>
    <property type="molecule type" value="Genomic_DNA"/>
</dbReference>
<proteinExistence type="predicted"/>
<dbReference type="PANTHER" id="PTHR43798">
    <property type="entry name" value="MONOACYLGLYCEROL LIPASE"/>
    <property type="match status" value="1"/>
</dbReference>
<keyword evidence="3" id="KW-1185">Reference proteome</keyword>
<accession>A0ABV9EKR8</accession>
<gene>
    <name evidence="2" type="ORF">ACFO8L_29455</name>
</gene>